<organism evidence="1 2">
    <name type="scientific">Paraburkholderia phenazinium</name>
    <dbReference type="NCBI Taxonomy" id="60549"/>
    <lineage>
        <taxon>Bacteria</taxon>
        <taxon>Pseudomonadati</taxon>
        <taxon>Pseudomonadota</taxon>
        <taxon>Betaproteobacteria</taxon>
        <taxon>Burkholderiales</taxon>
        <taxon>Burkholderiaceae</taxon>
        <taxon>Paraburkholderia</taxon>
    </lineage>
</organism>
<dbReference type="SUPFAM" id="SSF51735">
    <property type="entry name" value="NAD(P)-binding Rossmann-fold domains"/>
    <property type="match status" value="1"/>
</dbReference>
<sequence>MTVRKNVLVVGASRGLGLALAEEYCGRGWHVIATSRGKSAGLASLLERYPESLELETVDIVDLASVRTLRTRLEGRKLNTLFVNAGIAKANELTSVEVDEKDFFDMMLTNTLSPMRVIEVFRDIVAENGVMAAMSSEIASITNSIGFWELYSSSKAALNMLMKAFSTRHPDDSRALLLVAPGWVRTEMGGPEATFEISESIPLVVDVVERNAGVSGLRYTDRFGEILPW</sequence>
<dbReference type="Pfam" id="PF00106">
    <property type="entry name" value="adh_short"/>
    <property type="match status" value="1"/>
</dbReference>
<dbReference type="InterPro" id="IPR036291">
    <property type="entry name" value="NAD(P)-bd_dom_sf"/>
</dbReference>
<dbReference type="InterPro" id="IPR002347">
    <property type="entry name" value="SDR_fam"/>
</dbReference>
<reference evidence="1 2" key="1">
    <citation type="submission" date="2016-11" db="EMBL/GenBank/DDBJ databases">
        <authorList>
            <person name="Jaros S."/>
            <person name="Januszkiewicz K."/>
            <person name="Wedrychowicz H."/>
        </authorList>
    </citation>
    <scope>NUCLEOTIDE SEQUENCE [LARGE SCALE GENOMIC DNA]</scope>
    <source>
        <strain evidence="1 2">GAS95</strain>
    </source>
</reference>
<dbReference type="Proteomes" id="UP000185151">
    <property type="component" value="Unassembled WGS sequence"/>
</dbReference>
<dbReference type="PANTHER" id="PTHR45458">
    <property type="entry name" value="SHORT-CHAIN DEHYDROGENASE/REDUCTASE SDR"/>
    <property type="match status" value="1"/>
</dbReference>
<dbReference type="PRINTS" id="PR00081">
    <property type="entry name" value="GDHRDH"/>
</dbReference>
<evidence type="ECO:0000313" key="2">
    <source>
        <dbReference type="Proteomes" id="UP000185151"/>
    </source>
</evidence>
<evidence type="ECO:0000313" key="1">
    <source>
        <dbReference type="EMBL" id="SIO42078.1"/>
    </source>
</evidence>
<dbReference type="PANTHER" id="PTHR45458:SF1">
    <property type="entry name" value="SHORT CHAIN DEHYDROGENASE"/>
    <property type="match status" value="1"/>
</dbReference>
<dbReference type="RefSeq" id="WP_074296353.1">
    <property type="nucleotide sequence ID" value="NZ_FSRU01000001.1"/>
</dbReference>
<proteinExistence type="predicted"/>
<dbReference type="EMBL" id="FSRU01000001">
    <property type="protein sequence ID" value="SIO42078.1"/>
    <property type="molecule type" value="Genomic_DNA"/>
</dbReference>
<name>A0A1N6JCJ8_9BURK</name>
<dbReference type="GO" id="GO:0016616">
    <property type="term" value="F:oxidoreductase activity, acting on the CH-OH group of donors, NAD or NADP as acceptor"/>
    <property type="evidence" value="ECO:0007669"/>
    <property type="project" value="TreeGrafter"/>
</dbReference>
<dbReference type="PROSITE" id="PS00061">
    <property type="entry name" value="ADH_SHORT"/>
    <property type="match status" value="1"/>
</dbReference>
<gene>
    <name evidence="1" type="ORF">SAMN05444165_3026</name>
</gene>
<dbReference type="Gene3D" id="3.40.50.720">
    <property type="entry name" value="NAD(P)-binding Rossmann-like Domain"/>
    <property type="match status" value="1"/>
</dbReference>
<dbReference type="OrthoDB" id="5786478at2"/>
<dbReference type="InterPro" id="IPR052184">
    <property type="entry name" value="SDR_enzymes"/>
</dbReference>
<accession>A0A1N6JCJ8</accession>
<protein>
    <submittedName>
        <fullName evidence="1">NAD(P)-dependent dehydrogenase, short-chain alcohol dehydrogenase family</fullName>
    </submittedName>
</protein>
<keyword evidence="2" id="KW-1185">Reference proteome</keyword>
<dbReference type="AlphaFoldDB" id="A0A1N6JCJ8"/>
<dbReference type="InterPro" id="IPR020904">
    <property type="entry name" value="Sc_DH/Rdtase_CS"/>
</dbReference>